<evidence type="ECO:0000313" key="2">
    <source>
        <dbReference type="Proteomes" id="UP001489719"/>
    </source>
</evidence>
<name>A0ACC3TFS1_9ASCO</name>
<proteinExistence type="predicted"/>
<comment type="caution">
    <text evidence="1">The sequence shown here is derived from an EMBL/GenBank/DDBJ whole genome shotgun (WGS) entry which is preliminary data.</text>
</comment>
<dbReference type="EMBL" id="MU970149">
    <property type="protein sequence ID" value="KAK9320014.1"/>
    <property type="molecule type" value="Genomic_DNA"/>
</dbReference>
<accession>A0ACC3TFS1</accession>
<gene>
    <name evidence="1" type="ORF">V1517DRAFT_310219</name>
</gene>
<sequence>MDSNYTIPTEDCTLETCSLEQGRLTYLPNLGANAFFAAWFGALIILQIFQVIKYRTWGYFVAMFAGLLLEVLGYVGRIQMHSNPFTMSSYLLYLVCLTIAPAFFGGAVYLCLSRIVVVYGENIARFKPRTYTLVFIGCDFISLVLQGAGGGLASTAADSSSSTDTGRNVMMGGLGFQVAATLMFIVACADFWWRVRRAGPDAREPSHETLRRSLKFRLFLWGLAVAIICIFTRSVFRVAELSEGFDGALANQEVTFMILEGAMMFISCTALTILHPGFCFQGSWDAANFRLGRGKKGDTTDGLPLSDKNTIVDGGSEAYSKETV</sequence>
<dbReference type="Proteomes" id="UP001489719">
    <property type="component" value="Unassembled WGS sequence"/>
</dbReference>
<organism evidence="1 2">
    <name type="scientific">Lipomyces orientalis</name>
    <dbReference type="NCBI Taxonomy" id="1233043"/>
    <lineage>
        <taxon>Eukaryota</taxon>
        <taxon>Fungi</taxon>
        <taxon>Dikarya</taxon>
        <taxon>Ascomycota</taxon>
        <taxon>Saccharomycotina</taxon>
        <taxon>Lipomycetes</taxon>
        <taxon>Lipomycetales</taxon>
        <taxon>Lipomycetaceae</taxon>
        <taxon>Lipomyces</taxon>
    </lineage>
</organism>
<reference evidence="2" key="1">
    <citation type="journal article" date="2024" name="Front. Bioeng. Biotechnol.">
        <title>Genome-scale model development and genomic sequencing of the oleaginous clade Lipomyces.</title>
        <authorList>
            <person name="Czajka J.J."/>
            <person name="Han Y."/>
            <person name="Kim J."/>
            <person name="Mondo S.J."/>
            <person name="Hofstad B.A."/>
            <person name="Robles A."/>
            <person name="Haridas S."/>
            <person name="Riley R."/>
            <person name="LaButti K."/>
            <person name="Pangilinan J."/>
            <person name="Andreopoulos W."/>
            <person name="Lipzen A."/>
            <person name="Yan J."/>
            <person name="Wang M."/>
            <person name="Ng V."/>
            <person name="Grigoriev I.V."/>
            <person name="Spatafora J.W."/>
            <person name="Magnuson J.K."/>
            <person name="Baker S.E."/>
            <person name="Pomraning K.R."/>
        </authorList>
    </citation>
    <scope>NUCLEOTIDE SEQUENCE [LARGE SCALE GENOMIC DNA]</scope>
    <source>
        <strain evidence="2">CBS 10300</strain>
    </source>
</reference>
<evidence type="ECO:0000313" key="1">
    <source>
        <dbReference type="EMBL" id="KAK9320014.1"/>
    </source>
</evidence>
<protein>
    <submittedName>
        <fullName evidence="1">RTA1 like protein-domain-containing protein</fullName>
    </submittedName>
</protein>
<keyword evidence="2" id="KW-1185">Reference proteome</keyword>